<dbReference type="Gene3D" id="3.30.70.330">
    <property type="match status" value="1"/>
</dbReference>
<dbReference type="SUPFAM" id="SSF54928">
    <property type="entry name" value="RNA-binding domain, RBD"/>
    <property type="match status" value="1"/>
</dbReference>
<keyword evidence="5" id="KW-1185">Reference proteome</keyword>
<dbReference type="InterPro" id="IPR000504">
    <property type="entry name" value="RRM_dom"/>
</dbReference>
<gene>
    <name evidence="4" type="ORF">BpHYR1_045821</name>
</gene>
<feature type="compositionally biased region" description="Polar residues" evidence="2">
    <location>
        <begin position="181"/>
        <end position="194"/>
    </location>
</feature>
<dbReference type="AlphaFoldDB" id="A0A3M7P7L9"/>
<evidence type="ECO:0000313" key="5">
    <source>
        <dbReference type="Proteomes" id="UP000276133"/>
    </source>
</evidence>
<evidence type="ECO:0000256" key="1">
    <source>
        <dbReference type="PROSITE-ProRule" id="PRU00176"/>
    </source>
</evidence>
<dbReference type="Pfam" id="PF00076">
    <property type="entry name" value="RRM_1"/>
    <property type="match status" value="1"/>
</dbReference>
<protein>
    <submittedName>
        <fullName evidence="4">RNA recognition motif domain containing</fullName>
    </submittedName>
</protein>
<name>A0A3M7P7L9_BRAPC</name>
<reference evidence="4 5" key="1">
    <citation type="journal article" date="2018" name="Sci. Rep.">
        <title>Genomic signatures of local adaptation to the degree of environmental predictability in rotifers.</title>
        <authorList>
            <person name="Franch-Gras L."/>
            <person name="Hahn C."/>
            <person name="Garcia-Roger E.M."/>
            <person name="Carmona M.J."/>
            <person name="Serra M."/>
            <person name="Gomez A."/>
        </authorList>
    </citation>
    <scope>NUCLEOTIDE SEQUENCE [LARGE SCALE GENOMIC DNA]</scope>
    <source>
        <strain evidence="4">HYR1</strain>
    </source>
</reference>
<organism evidence="4 5">
    <name type="scientific">Brachionus plicatilis</name>
    <name type="common">Marine rotifer</name>
    <name type="synonym">Brachionus muelleri</name>
    <dbReference type="NCBI Taxonomy" id="10195"/>
    <lineage>
        <taxon>Eukaryota</taxon>
        <taxon>Metazoa</taxon>
        <taxon>Spiralia</taxon>
        <taxon>Gnathifera</taxon>
        <taxon>Rotifera</taxon>
        <taxon>Eurotatoria</taxon>
        <taxon>Monogononta</taxon>
        <taxon>Pseudotrocha</taxon>
        <taxon>Ploima</taxon>
        <taxon>Brachionidae</taxon>
        <taxon>Brachionus</taxon>
    </lineage>
</organism>
<evidence type="ECO:0000313" key="4">
    <source>
        <dbReference type="EMBL" id="RMZ95042.1"/>
    </source>
</evidence>
<accession>A0A3M7P7L9</accession>
<keyword evidence="1" id="KW-0694">RNA-binding</keyword>
<feature type="region of interest" description="Disordered" evidence="2">
    <location>
        <begin position="173"/>
        <end position="208"/>
    </location>
</feature>
<dbReference type="InterPro" id="IPR050441">
    <property type="entry name" value="RBM"/>
</dbReference>
<dbReference type="InterPro" id="IPR012677">
    <property type="entry name" value="Nucleotide-bd_a/b_plait_sf"/>
</dbReference>
<feature type="compositionally biased region" description="Basic and acidic residues" evidence="2">
    <location>
        <begin position="32"/>
        <end position="60"/>
    </location>
</feature>
<evidence type="ECO:0000256" key="2">
    <source>
        <dbReference type="SAM" id="MobiDB-lite"/>
    </source>
</evidence>
<feature type="compositionally biased region" description="Basic and acidic residues" evidence="2">
    <location>
        <begin position="1"/>
        <end position="16"/>
    </location>
</feature>
<dbReference type="EMBL" id="REGN01012636">
    <property type="protein sequence ID" value="RMZ95042.1"/>
    <property type="molecule type" value="Genomic_DNA"/>
</dbReference>
<comment type="caution">
    <text evidence="4">The sequence shown here is derived from an EMBL/GenBank/DDBJ whole genome shotgun (WGS) entry which is preliminary data.</text>
</comment>
<dbReference type="GO" id="GO:0003723">
    <property type="term" value="F:RNA binding"/>
    <property type="evidence" value="ECO:0007669"/>
    <property type="project" value="UniProtKB-UniRule"/>
</dbReference>
<dbReference type="PANTHER" id="PTHR48034">
    <property type="entry name" value="TRANSFORMER-2 SEX-DETERMINING PROTEIN-RELATED"/>
    <property type="match status" value="1"/>
</dbReference>
<dbReference type="InterPro" id="IPR035979">
    <property type="entry name" value="RBD_domain_sf"/>
</dbReference>
<sequence length="226" mass="27181">MSNYDHKSRKLNENKRRSNSRSLQSSLENISDESRSPVRSRSPLERHDKQRRYKQNDRIHQNHHPNKILAIFGLDLDARKFDLYKIYDRFGCVRCKVIMNRKTGRSRGFGFVYFKTTKEAIEAKYATENKTILNKKIRIDYSMETGSNFYDQARGCSQDFYQSSRPIMRNHYRPEERSEPRQSYNRYAKSNSNEYENHIPKHSSRRYSSNFSERYHGSLFKRSRYS</sequence>
<dbReference type="STRING" id="10195.A0A3M7P7L9"/>
<proteinExistence type="predicted"/>
<dbReference type="SMART" id="SM00360">
    <property type="entry name" value="RRM"/>
    <property type="match status" value="1"/>
</dbReference>
<evidence type="ECO:0000259" key="3">
    <source>
        <dbReference type="PROSITE" id="PS50102"/>
    </source>
</evidence>
<feature type="domain" description="RRM" evidence="3">
    <location>
        <begin position="67"/>
        <end position="144"/>
    </location>
</feature>
<dbReference type="PROSITE" id="PS50102">
    <property type="entry name" value="RRM"/>
    <property type="match status" value="1"/>
</dbReference>
<dbReference type="OrthoDB" id="439808at2759"/>
<dbReference type="Proteomes" id="UP000276133">
    <property type="component" value="Unassembled WGS sequence"/>
</dbReference>
<feature type="region of interest" description="Disordered" evidence="2">
    <location>
        <begin position="1"/>
        <end position="60"/>
    </location>
</feature>